<accession>A0AAD7CBD1</accession>
<sequence>MRIHFIQRLPVEIVAQIFVLGAEDEVMLPVVVSHVCRSWRAISMHTPRLWRRISLSPHQLMWRERIRRAKACPLDVLLLPWRFDRDGAQQLDAYTVQMCMHLVLPFVHRWRTLEIVFSEYGPFLMNAALSECCIGRRAQMLEELTLVFRANDDPTEFCLFSGHAPRLRRLTLDGLRLTWLPSLFGNLTFLDYTHHGFSAGEEAVNEVLCMLAVCTALRELKIFFPRKHLASPPRPLWVQKSRVTLPWLIRLHLRVETPDIPLELTRLVTHLSTPSLTCLYLADMGQRRYPFPSLMHFMRTYPKLPRLETVYLEYGWQGSFRRRRRSDGPKGPSRLSK</sequence>
<evidence type="ECO:0000313" key="2">
    <source>
        <dbReference type="EMBL" id="KAJ7644333.1"/>
    </source>
</evidence>
<feature type="domain" description="F-box" evidence="1">
    <location>
        <begin position="3"/>
        <end position="53"/>
    </location>
</feature>
<dbReference type="InterPro" id="IPR036047">
    <property type="entry name" value="F-box-like_dom_sf"/>
</dbReference>
<name>A0AAD7CBD1_9AGAR</name>
<dbReference type="EMBL" id="JARKIF010000003">
    <property type="protein sequence ID" value="KAJ7644333.1"/>
    <property type="molecule type" value="Genomic_DNA"/>
</dbReference>
<dbReference type="SUPFAM" id="SSF52047">
    <property type="entry name" value="RNI-like"/>
    <property type="match status" value="1"/>
</dbReference>
<dbReference type="InterPro" id="IPR001810">
    <property type="entry name" value="F-box_dom"/>
</dbReference>
<protein>
    <recommendedName>
        <fullName evidence="1">F-box domain-containing protein</fullName>
    </recommendedName>
</protein>
<dbReference type="PROSITE" id="PS50181">
    <property type="entry name" value="FBOX"/>
    <property type="match status" value="1"/>
</dbReference>
<evidence type="ECO:0000313" key="3">
    <source>
        <dbReference type="Proteomes" id="UP001221142"/>
    </source>
</evidence>
<evidence type="ECO:0000259" key="1">
    <source>
        <dbReference type="PROSITE" id="PS50181"/>
    </source>
</evidence>
<proteinExistence type="predicted"/>
<organism evidence="2 3">
    <name type="scientific">Roridomyces roridus</name>
    <dbReference type="NCBI Taxonomy" id="1738132"/>
    <lineage>
        <taxon>Eukaryota</taxon>
        <taxon>Fungi</taxon>
        <taxon>Dikarya</taxon>
        <taxon>Basidiomycota</taxon>
        <taxon>Agaricomycotina</taxon>
        <taxon>Agaricomycetes</taxon>
        <taxon>Agaricomycetidae</taxon>
        <taxon>Agaricales</taxon>
        <taxon>Marasmiineae</taxon>
        <taxon>Mycenaceae</taxon>
        <taxon>Roridomyces</taxon>
    </lineage>
</organism>
<comment type="caution">
    <text evidence="2">The sequence shown here is derived from an EMBL/GenBank/DDBJ whole genome shotgun (WGS) entry which is preliminary data.</text>
</comment>
<dbReference type="Pfam" id="PF12937">
    <property type="entry name" value="F-box-like"/>
    <property type="match status" value="1"/>
</dbReference>
<dbReference type="AlphaFoldDB" id="A0AAD7CBD1"/>
<gene>
    <name evidence="2" type="ORF">FB45DRAFT_735542</name>
</gene>
<dbReference type="SUPFAM" id="SSF81383">
    <property type="entry name" value="F-box domain"/>
    <property type="match status" value="1"/>
</dbReference>
<dbReference type="Proteomes" id="UP001221142">
    <property type="component" value="Unassembled WGS sequence"/>
</dbReference>
<keyword evidence="3" id="KW-1185">Reference proteome</keyword>
<reference evidence="2" key="1">
    <citation type="submission" date="2023-03" db="EMBL/GenBank/DDBJ databases">
        <title>Massive genome expansion in bonnet fungi (Mycena s.s.) driven by repeated elements and novel gene families across ecological guilds.</title>
        <authorList>
            <consortium name="Lawrence Berkeley National Laboratory"/>
            <person name="Harder C.B."/>
            <person name="Miyauchi S."/>
            <person name="Viragh M."/>
            <person name="Kuo A."/>
            <person name="Thoen E."/>
            <person name="Andreopoulos B."/>
            <person name="Lu D."/>
            <person name="Skrede I."/>
            <person name="Drula E."/>
            <person name="Henrissat B."/>
            <person name="Morin E."/>
            <person name="Kohler A."/>
            <person name="Barry K."/>
            <person name="LaButti K."/>
            <person name="Morin E."/>
            <person name="Salamov A."/>
            <person name="Lipzen A."/>
            <person name="Mereny Z."/>
            <person name="Hegedus B."/>
            <person name="Baldrian P."/>
            <person name="Stursova M."/>
            <person name="Weitz H."/>
            <person name="Taylor A."/>
            <person name="Grigoriev I.V."/>
            <person name="Nagy L.G."/>
            <person name="Martin F."/>
            <person name="Kauserud H."/>
        </authorList>
    </citation>
    <scope>NUCLEOTIDE SEQUENCE</scope>
    <source>
        <strain evidence="2">9284</strain>
    </source>
</reference>
<dbReference type="Gene3D" id="1.20.1280.50">
    <property type="match status" value="1"/>
</dbReference>